<dbReference type="GO" id="GO:0052689">
    <property type="term" value="F:carboxylic ester hydrolase activity"/>
    <property type="evidence" value="ECO:0007669"/>
    <property type="project" value="InterPro"/>
</dbReference>
<feature type="binding site" evidence="2">
    <location>
        <position position="107"/>
    </location>
    <ligand>
        <name>substrate</name>
    </ligand>
</feature>
<dbReference type="InterPro" id="IPR051044">
    <property type="entry name" value="MAG_DAG_Lipase"/>
</dbReference>
<evidence type="ECO:0000313" key="5">
    <source>
        <dbReference type="EMBL" id="HIT76628.1"/>
    </source>
</evidence>
<dbReference type="InterPro" id="IPR022742">
    <property type="entry name" value="Hydrolase_4"/>
</dbReference>
<evidence type="ECO:0000256" key="2">
    <source>
        <dbReference type="PIRSR" id="PIRSR017388-2"/>
    </source>
</evidence>
<feature type="domain" description="Serine aminopeptidase S33" evidence="4">
    <location>
        <begin position="27"/>
        <end position="239"/>
    </location>
</feature>
<reference evidence="5" key="1">
    <citation type="submission" date="2020-10" db="EMBL/GenBank/DDBJ databases">
        <authorList>
            <person name="Gilroy R."/>
        </authorList>
    </citation>
    <scope>NUCLEOTIDE SEQUENCE</scope>
    <source>
        <strain evidence="5">ChiGjej1B1-24693</strain>
    </source>
</reference>
<accession>A0A9D1GZF5</accession>
<protein>
    <submittedName>
        <fullName evidence="5">Alpha/beta fold hydrolase</fullName>
    </submittedName>
</protein>
<dbReference type="EMBL" id="DVLP01000400">
    <property type="protein sequence ID" value="HIT76628.1"/>
    <property type="molecule type" value="Genomic_DNA"/>
</dbReference>
<dbReference type="InterPro" id="IPR029058">
    <property type="entry name" value="AB_hydrolase_fold"/>
</dbReference>
<dbReference type="AlphaFoldDB" id="A0A9D1GZF5"/>
<feature type="site" description="Important for substrate specificity" evidence="3">
    <location>
        <position position="156"/>
    </location>
</feature>
<comment type="caution">
    <text evidence="5">The sequence shown here is derived from an EMBL/GenBank/DDBJ whole genome shotgun (WGS) entry which is preliminary data.</text>
</comment>
<dbReference type="PIRSF" id="PIRSF017388">
    <property type="entry name" value="Esterase_lipase"/>
    <property type="match status" value="1"/>
</dbReference>
<evidence type="ECO:0000259" key="4">
    <source>
        <dbReference type="Pfam" id="PF12146"/>
    </source>
</evidence>
<name>A0A9D1GZF5_9ACTN</name>
<organism evidence="5 6">
    <name type="scientific">Candidatus Avipropionibacterium avicola</name>
    <dbReference type="NCBI Taxonomy" id="2840701"/>
    <lineage>
        <taxon>Bacteria</taxon>
        <taxon>Bacillati</taxon>
        <taxon>Actinomycetota</taxon>
        <taxon>Actinomycetes</taxon>
        <taxon>Propionibacteriales</taxon>
        <taxon>Propionibacteriaceae</taxon>
        <taxon>Propionibacteriaceae incertae sedis</taxon>
        <taxon>Candidatus Avipropionibacterium</taxon>
    </lineage>
</organism>
<sequence length="264" mass="28714">MTDLVPSLSPAVVAGAESFTARPERAEPAGAVLLCHGFTGSPRSMRPWAERLVNAGFEVSVPRLAGHGTSWQEMNRTTWQDWYGVVEAEFLRLAEQYGRVNLAALSMGGSLALRLAARYPEQVAAAALVNPSVASADPKMHLVPLLSLVVDSIDAIADDIAKPGVTEGAYPRTPLRAVRSMMRLWRAVRADLDRVQCPILMFRSEVDHVVDPTSAEIIMGRVGSESVTERILHRSFHVATLDFDADDIFAESAAFFLDRADEAG</sequence>
<feature type="active site" description="Nucleophile" evidence="1">
    <location>
        <position position="106"/>
    </location>
</feature>
<dbReference type="InterPro" id="IPR012354">
    <property type="entry name" value="Esterase_lipase"/>
</dbReference>
<evidence type="ECO:0000256" key="3">
    <source>
        <dbReference type="PIRSR" id="PIRSR017388-3"/>
    </source>
</evidence>
<evidence type="ECO:0000256" key="1">
    <source>
        <dbReference type="PIRSR" id="PIRSR017388-1"/>
    </source>
</evidence>
<feature type="active site" description="Charge relay system" evidence="1">
    <location>
        <position position="207"/>
    </location>
</feature>
<reference evidence="5" key="2">
    <citation type="journal article" date="2021" name="PeerJ">
        <title>Extensive microbial diversity within the chicken gut microbiome revealed by metagenomics and culture.</title>
        <authorList>
            <person name="Gilroy R."/>
            <person name="Ravi A."/>
            <person name="Getino M."/>
            <person name="Pursley I."/>
            <person name="Horton D.L."/>
            <person name="Alikhan N.F."/>
            <person name="Baker D."/>
            <person name="Gharbi K."/>
            <person name="Hall N."/>
            <person name="Watson M."/>
            <person name="Adriaenssens E.M."/>
            <person name="Foster-Nyarko E."/>
            <person name="Jarju S."/>
            <person name="Secka A."/>
            <person name="Antonio M."/>
            <person name="Oren A."/>
            <person name="Chaudhuri R.R."/>
            <person name="La Ragione R."/>
            <person name="Hildebrand F."/>
            <person name="Pallen M.J."/>
        </authorList>
    </citation>
    <scope>NUCLEOTIDE SEQUENCE</scope>
    <source>
        <strain evidence="5">ChiGjej1B1-24693</strain>
    </source>
</reference>
<dbReference type="SUPFAM" id="SSF53474">
    <property type="entry name" value="alpha/beta-Hydrolases"/>
    <property type="match status" value="1"/>
</dbReference>
<evidence type="ECO:0000313" key="6">
    <source>
        <dbReference type="Proteomes" id="UP000886842"/>
    </source>
</evidence>
<gene>
    <name evidence="5" type="ORF">IAA98_13685</name>
</gene>
<feature type="binding site" evidence="2">
    <location>
        <position position="38"/>
    </location>
    <ligand>
        <name>substrate</name>
    </ligand>
</feature>
<dbReference type="PANTHER" id="PTHR11614">
    <property type="entry name" value="PHOSPHOLIPASE-RELATED"/>
    <property type="match status" value="1"/>
</dbReference>
<dbReference type="Gene3D" id="3.40.50.1820">
    <property type="entry name" value="alpha/beta hydrolase"/>
    <property type="match status" value="1"/>
</dbReference>
<dbReference type="Proteomes" id="UP000886842">
    <property type="component" value="Unassembled WGS sequence"/>
</dbReference>
<keyword evidence="5" id="KW-0378">Hydrolase</keyword>
<dbReference type="Pfam" id="PF12146">
    <property type="entry name" value="Hydrolase_4"/>
    <property type="match status" value="1"/>
</dbReference>
<proteinExistence type="predicted"/>
<feature type="active site" description="Charge relay system" evidence="1">
    <location>
        <position position="237"/>
    </location>
</feature>